<dbReference type="OrthoDB" id="7434968at2"/>
<reference evidence="1" key="2">
    <citation type="submission" date="2020-09" db="EMBL/GenBank/DDBJ databases">
        <authorList>
            <person name="Sun Q."/>
            <person name="Zhou Y."/>
        </authorList>
    </citation>
    <scope>NUCLEOTIDE SEQUENCE</scope>
    <source>
        <strain evidence="1">CGMCC 1.15360</strain>
    </source>
</reference>
<dbReference type="RefSeq" id="WP_156522078.1">
    <property type="nucleotide sequence ID" value="NZ_BMIP01000010.1"/>
</dbReference>
<evidence type="ECO:0000313" key="2">
    <source>
        <dbReference type="Proteomes" id="UP000612349"/>
    </source>
</evidence>
<gene>
    <name evidence="1" type="ORF">GCM10010990_33880</name>
</gene>
<protein>
    <submittedName>
        <fullName evidence="1">Uncharacterized protein</fullName>
    </submittedName>
</protein>
<keyword evidence="2" id="KW-1185">Reference proteome</keyword>
<accession>A0A917DZ31</accession>
<dbReference type="Proteomes" id="UP000612349">
    <property type="component" value="Unassembled WGS sequence"/>
</dbReference>
<dbReference type="AlphaFoldDB" id="A0A917DZ31"/>
<comment type="caution">
    <text evidence="1">The sequence shown here is derived from an EMBL/GenBank/DDBJ whole genome shotgun (WGS) entry which is preliminary data.</text>
</comment>
<dbReference type="EMBL" id="BMIP01000010">
    <property type="protein sequence ID" value="GGD81138.1"/>
    <property type="molecule type" value="Genomic_DNA"/>
</dbReference>
<proteinExistence type="predicted"/>
<reference evidence="1" key="1">
    <citation type="journal article" date="2014" name="Int. J. Syst. Evol. Microbiol.">
        <title>Complete genome sequence of Corynebacterium casei LMG S-19264T (=DSM 44701T), isolated from a smear-ripened cheese.</title>
        <authorList>
            <consortium name="US DOE Joint Genome Institute (JGI-PGF)"/>
            <person name="Walter F."/>
            <person name="Albersmeier A."/>
            <person name="Kalinowski J."/>
            <person name="Ruckert C."/>
        </authorList>
    </citation>
    <scope>NUCLEOTIDE SEQUENCE</scope>
    <source>
        <strain evidence="1">CGMCC 1.15360</strain>
    </source>
</reference>
<sequence length="159" mass="17250">MLSFLLAMIGFFLILRLATGSLPAFVFGKPVLGDQKTVRTNSDGSSAVEDAFAHALASCPEFATPLLEARAPCEMLLARAAAGDLDAMTLQIVERLRCHIPALVAAHCAVIEKAPPHLRRNAMAELVEDLRNMAVMARGRLDLLAAKRRHGSLHQAIWQ</sequence>
<name>A0A917DZ31_9SPHN</name>
<evidence type="ECO:0000313" key="1">
    <source>
        <dbReference type="EMBL" id="GGD81138.1"/>
    </source>
</evidence>
<organism evidence="1 2">
    <name type="scientific">Croceicoccus mobilis</name>
    <dbReference type="NCBI Taxonomy" id="1703339"/>
    <lineage>
        <taxon>Bacteria</taxon>
        <taxon>Pseudomonadati</taxon>
        <taxon>Pseudomonadota</taxon>
        <taxon>Alphaproteobacteria</taxon>
        <taxon>Sphingomonadales</taxon>
        <taxon>Erythrobacteraceae</taxon>
        <taxon>Croceicoccus</taxon>
    </lineage>
</organism>